<evidence type="ECO:0000256" key="1">
    <source>
        <dbReference type="ARBA" id="ARBA00000966"/>
    </source>
</evidence>
<comment type="similarity">
    <text evidence="2">Belongs to the glycosyl hydrolase 8 (cellulase D) family.</text>
</comment>
<dbReference type="Gene3D" id="3.20.20.80">
    <property type="entry name" value="Glycosidases"/>
    <property type="match status" value="1"/>
</dbReference>
<evidence type="ECO:0000259" key="10">
    <source>
        <dbReference type="PROSITE" id="PS51175"/>
    </source>
</evidence>
<dbReference type="PRINTS" id="PR00735">
    <property type="entry name" value="GLHYDRLASE8"/>
</dbReference>
<comment type="catalytic activity">
    <reaction evidence="1">
        <text>Endohydrolysis of (1-&gt;4)-beta-D-glucosidic linkages in cellulose, lichenin and cereal beta-D-glucans.</text>
        <dbReference type="EC" id="3.2.1.4"/>
    </reaction>
</comment>
<keyword evidence="8" id="KW-0119">Carbohydrate metabolism</keyword>
<keyword evidence="5" id="KW-0378">Hydrolase</keyword>
<dbReference type="InterPro" id="IPR035986">
    <property type="entry name" value="PKD_dom_sf"/>
</dbReference>
<evidence type="ECO:0000256" key="3">
    <source>
        <dbReference type="ARBA" id="ARBA00012601"/>
    </source>
</evidence>
<name>A0A238UFM8_9FLAO</name>
<dbReference type="SUPFAM" id="SSF49299">
    <property type="entry name" value="PKD domain"/>
    <property type="match status" value="1"/>
</dbReference>
<evidence type="ECO:0000256" key="2">
    <source>
        <dbReference type="ARBA" id="ARBA00009209"/>
    </source>
</evidence>
<evidence type="ECO:0000256" key="6">
    <source>
        <dbReference type="ARBA" id="ARBA00023001"/>
    </source>
</evidence>
<keyword evidence="7" id="KW-0326">Glycosidase</keyword>
<dbReference type="GO" id="GO:0030246">
    <property type="term" value="F:carbohydrate binding"/>
    <property type="evidence" value="ECO:0007669"/>
    <property type="project" value="InterPro"/>
</dbReference>
<dbReference type="InterPro" id="IPR022409">
    <property type="entry name" value="PKD/Chitinase_dom"/>
</dbReference>
<accession>A0A238UFM8</accession>
<dbReference type="PANTHER" id="PTHR34142">
    <property type="entry name" value="ENDO-BETA-1,4-GLUCANASE A"/>
    <property type="match status" value="1"/>
</dbReference>
<dbReference type="Gene3D" id="2.60.40.10">
    <property type="entry name" value="Immunoglobulins"/>
    <property type="match status" value="1"/>
</dbReference>
<dbReference type="InterPro" id="IPR008979">
    <property type="entry name" value="Galactose-bd-like_sf"/>
</dbReference>
<dbReference type="Proteomes" id="UP000215214">
    <property type="component" value="Chromosome TJEJU"/>
</dbReference>
<evidence type="ECO:0000313" key="11">
    <source>
        <dbReference type="EMBL" id="SNR17254.1"/>
    </source>
</evidence>
<evidence type="ECO:0000313" key="12">
    <source>
        <dbReference type="Proteomes" id="UP000215214"/>
    </source>
</evidence>
<dbReference type="NCBIfam" id="TIGR04183">
    <property type="entry name" value="Por_Secre_tail"/>
    <property type="match status" value="1"/>
</dbReference>
<dbReference type="Pfam" id="PF03422">
    <property type="entry name" value="CBM_6"/>
    <property type="match status" value="1"/>
</dbReference>
<dbReference type="InterPro" id="IPR002037">
    <property type="entry name" value="Glyco_hydro_8"/>
</dbReference>
<dbReference type="Pfam" id="PF18962">
    <property type="entry name" value="Por_Secre_tail"/>
    <property type="match status" value="1"/>
</dbReference>
<dbReference type="InterPro" id="IPR006584">
    <property type="entry name" value="Cellulose-bd_IV"/>
</dbReference>
<keyword evidence="6" id="KW-0136">Cellulose degradation</keyword>
<dbReference type="SUPFAM" id="SSF51445">
    <property type="entry name" value="(Trans)glycosidases"/>
    <property type="match status" value="1"/>
</dbReference>
<feature type="domain" description="CBM6" evidence="10">
    <location>
        <begin position="437"/>
        <end position="576"/>
    </location>
</feature>
<feature type="domain" description="PKD" evidence="9">
    <location>
        <begin position="993"/>
        <end position="1073"/>
    </location>
</feature>
<dbReference type="Pfam" id="PF01270">
    <property type="entry name" value="Glyco_hydro_8"/>
    <property type="match status" value="1"/>
</dbReference>
<organism evidence="11 12">
    <name type="scientific">Tenacibaculum jejuense</name>
    <dbReference type="NCBI Taxonomy" id="584609"/>
    <lineage>
        <taxon>Bacteria</taxon>
        <taxon>Pseudomonadati</taxon>
        <taxon>Bacteroidota</taxon>
        <taxon>Flavobacteriia</taxon>
        <taxon>Flavobacteriales</taxon>
        <taxon>Flavobacteriaceae</taxon>
        <taxon>Tenacibaculum</taxon>
    </lineage>
</organism>
<dbReference type="InterPro" id="IPR008928">
    <property type="entry name" value="6-hairpin_glycosidase_sf"/>
</dbReference>
<evidence type="ECO:0000256" key="7">
    <source>
        <dbReference type="ARBA" id="ARBA00023295"/>
    </source>
</evidence>
<dbReference type="InterPro" id="IPR026444">
    <property type="entry name" value="Secre_tail"/>
</dbReference>
<dbReference type="CDD" id="cd00146">
    <property type="entry name" value="PKD"/>
    <property type="match status" value="1"/>
</dbReference>
<dbReference type="Gene3D" id="1.50.10.10">
    <property type="match status" value="1"/>
</dbReference>
<evidence type="ECO:0000259" key="9">
    <source>
        <dbReference type="PROSITE" id="PS50093"/>
    </source>
</evidence>
<dbReference type="SUPFAM" id="SSF49785">
    <property type="entry name" value="Galactose-binding domain-like"/>
    <property type="match status" value="1"/>
</dbReference>
<dbReference type="KEGG" id="tje:TJEJU_3611"/>
<evidence type="ECO:0000256" key="8">
    <source>
        <dbReference type="ARBA" id="ARBA00023326"/>
    </source>
</evidence>
<proteinExistence type="inferred from homology"/>
<dbReference type="InterPro" id="IPR001547">
    <property type="entry name" value="Glyco_hydro_5"/>
</dbReference>
<keyword evidence="12" id="KW-1185">Reference proteome</keyword>
<dbReference type="PROSITE" id="PS51175">
    <property type="entry name" value="CBM6"/>
    <property type="match status" value="1"/>
</dbReference>
<dbReference type="SUPFAM" id="SSF48208">
    <property type="entry name" value="Six-hairpin glycosidases"/>
    <property type="match status" value="1"/>
</dbReference>
<dbReference type="PROSITE" id="PS50093">
    <property type="entry name" value="PKD"/>
    <property type="match status" value="1"/>
</dbReference>
<evidence type="ECO:0000256" key="5">
    <source>
        <dbReference type="ARBA" id="ARBA00022801"/>
    </source>
</evidence>
<evidence type="ECO:0000256" key="4">
    <source>
        <dbReference type="ARBA" id="ARBA00022729"/>
    </source>
</evidence>
<dbReference type="RefSeq" id="WP_095074321.1">
    <property type="nucleotide sequence ID" value="NZ_LT899436.1"/>
</dbReference>
<protein>
    <recommendedName>
        <fullName evidence="3">cellulase</fullName>
        <ecNumber evidence="3">3.2.1.4</ecNumber>
    </recommendedName>
</protein>
<dbReference type="Pfam" id="PF18911">
    <property type="entry name" value="PKD_4"/>
    <property type="match status" value="1"/>
</dbReference>
<dbReference type="InterPro" id="IPR012341">
    <property type="entry name" value="6hp_glycosidase-like_sf"/>
</dbReference>
<dbReference type="OrthoDB" id="9800925at2"/>
<dbReference type="CDD" id="cd04080">
    <property type="entry name" value="CBM6_cellulase-like"/>
    <property type="match status" value="1"/>
</dbReference>
<sequence length="1304" mass="144512">MKTIKNQIIFLVIICCFVSITKIFSQNTIRVQDGKIFTSCNEEIVMRGVNEMFIWSQDRTGERILPEIAKTKSNAVRLVWTTEGAENEFDALINNSIKNKMIPVAELHDATGDFSKLQQLLDYWKKPAVLATIQKYKKWLIVNIGNEVGNGSESTAQWVNYYKDAITQLRDAGIDTPLMIDCGGYGNRESYFLEGGNELLEFDPLKNIIFAVHTYWTNGDDQAKVDRLNVMITEAKSKKLPYIIGEGPQKVASPVACGQSFPYVEMMKRLQEESIGWLSWSWGAVDNNDCGSPNSELDITTDGKYGNWATQFAEEMCVTDVNSIQNTSIIPPSMLDPSVASCGTTFTINASTNVAGGTISPSGNVIVYEGDNQIFDITSNIGFKIGDILVDGTSVGAVTTYTFSNVSANHTIKVIYEDVPLPPQLPYVDGKPQVIPGKIKATSFDLGGETVAYHDTTSGNDGDGIRQEEDVDTEFGGNEGNIGYTADGEWVEYTVNVLESGIYTIDVLVASAVSNGAYHIEFDGKDVTGLQNVSATGGWTSYSSQKISNIMLDAGEQVMRMFIDKGSFNFSTIKLTRESDAGGDTRPAPVIPNQPSFVTDVYRNMFVESGRSEAAVQQKLDQLWNRYFVNGDATSERLMYEVGNDMAYILDTGNDDIRSEGMSYGMMICVQLDKKEAFDKLWKFVKTYSQHKPGDAREGLFSWQLNTTDYGMIDPNSAPDGEEYFVTALFFADARWGSQQGTGSFNSETDVFNYKAQANYILDNMINKASANSGQCPTNLIDLNEKQIVFTPCGDSAQFTDPSYHLAAFYDLWALYADNNNELWADMATRSRDYLLPRAAHPVTGLTPDYSGFDGSPKDDLNRGHFGFDAWRVIMNMGFDFAWFQKSKNNTQTIINNQIDFFKDKPNYEGSWSLDGSTPITFDHNPGLVACNAVGSLALADAKVWPFVDELYELSPPSGKYRYYDGLLYMMSYMHLAGTFKIYKPTASENNAPIAMFTSSVVSGTVPLQVNFDASSSSDPDGDAITYTWSFDDGTSATGVTASHTFLQARDYNVTLTVSDGTLQTSKTKIISVRDDNTPINCTFNTPMNTALPSISKTYDYIFVLGNGPDLSNVTNFGINWGLANNGLWQLSMSTNNGSPSWWVNFLPKVTQNFNQSKPEITITGSGFTGLDGEYWAALDNGNFVLVSKTGQFTIYFSTTNVKPSCEITIASRFQQNGTIKAEEFVVWPNPVEDIISIAPIHQNVKSNREMFLFNLNGQIIKKKKFNDKQTMKVRTSDLAKGIYVMEIRNNDLGTTTVKKIIKK</sequence>
<dbReference type="EMBL" id="LT899436">
    <property type="protein sequence ID" value="SNR17254.1"/>
    <property type="molecule type" value="Genomic_DNA"/>
</dbReference>
<dbReference type="Gene3D" id="2.60.120.260">
    <property type="entry name" value="Galactose-binding domain-like"/>
    <property type="match status" value="1"/>
</dbReference>
<dbReference type="Pfam" id="PF00150">
    <property type="entry name" value="Cellulase"/>
    <property type="match status" value="1"/>
</dbReference>
<keyword evidence="4" id="KW-0732">Signal</keyword>
<dbReference type="InterPro" id="IPR005084">
    <property type="entry name" value="CBM6"/>
</dbReference>
<dbReference type="EC" id="3.2.1.4" evidence="3"/>
<dbReference type="PANTHER" id="PTHR34142:SF1">
    <property type="entry name" value="GLYCOSIDE HYDROLASE FAMILY 5 DOMAIN-CONTAINING PROTEIN"/>
    <property type="match status" value="1"/>
</dbReference>
<reference evidence="11 12" key="1">
    <citation type="submission" date="2017-07" db="EMBL/GenBank/DDBJ databases">
        <authorList>
            <person name="Sun Z.S."/>
            <person name="Albrecht U."/>
            <person name="Echele G."/>
            <person name="Lee C.C."/>
        </authorList>
    </citation>
    <scope>NUCLEOTIDE SEQUENCE [LARGE SCALE GENOMIC DNA]</scope>
    <source>
        <strain evidence="12">type strain: KCTC 22618</strain>
    </source>
</reference>
<dbReference type="SMART" id="SM00606">
    <property type="entry name" value="CBD_IV"/>
    <property type="match status" value="1"/>
</dbReference>
<gene>
    <name evidence="11" type="ORF">TJEJU_3611</name>
</gene>
<dbReference type="InterPro" id="IPR017853">
    <property type="entry name" value="GH"/>
</dbReference>
<dbReference type="InterPro" id="IPR013783">
    <property type="entry name" value="Ig-like_fold"/>
</dbReference>
<dbReference type="SMART" id="SM00089">
    <property type="entry name" value="PKD"/>
    <property type="match status" value="1"/>
</dbReference>
<dbReference type="InterPro" id="IPR000601">
    <property type="entry name" value="PKD_dom"/>
</dbReference>
<keyword evidence="8" id="KW-0624">Polysaccharide degradation</keyword>
<dbReference type="GO" id="GO:0030245">
    <property type="term" value="P:cellulose catabolic process"/>
    <property type="evidence" value="ECO:0007669"/>
    <property type="project" value="UniProtKB-KW"/>
</dbReference>
<dbReference type="GO" id="GO:0008810">
    <property type="term" value="F:cellulase activity"/>
    <property type="evidence" value="ECO:0007669"/>
    <property type="project" value="UniProtKB-EC"/>
</dbReference>